<reference evidence="1 2" key="1">
    <citation type="submission" date="2024-09" db="EMBL/GenBank/DDBJ databases">
        <authorList>
            <person name="Sun Q."/>
            <person name="Mori K."/>
        </authorList>
    </citation>
    <scope>NUCLEOTIDE SEQUENCE [LARGE SCALE GENOMIC DNA]</scope>
    <source>
        <strain evidence="1 2">JCM 3323</strain>
    </source>
</reference>
<dbReference type="EMBL" id="JBHMCE010000006">
    <property type="protein sequence ID" value="MFB9529024.1"/>
    <property type="molecule type" value="Genomic_DNA"/>
</dbReference>
<name>A0ABV5Q0L5_9ACTN</name>
<keyword evidence="2" id="KW-1185">Reference proteome</keyword>
<comment type="caution">
    <text evidence="1">The sequence shown here is derived from an EMBL/GenBank/DDBJ whole genome shotgun (WGS) entry which is preliminary data.</text>
</comment>
<sequence length="181" mass="19559">MALVEADPFEALTITVTDTYTAGVARCAVDVPEGGAVESVEITREDLILLAKRARKDGTRKTFSRITVESGKGVILHGAIDENNPASATALAVNKPFRPEWAMLADLFVIAEKHEPWLLLNPSFMTLFNKVRPDATGRGAHLVAVPEFGAVFGKVGPNFKGLVMTLDEKRNEEALGEGGLW</sequence>
<organism evidence="1 2">
    <name type="scientific">Nonomuraea roseola</name>
    <dbReference type="NCBI Taxonomy" id="46179"/>
    <lineage>
        <taxon>Bacteria</taxon>
        <taxon>Bacillati</taxon>
        <taxon>Actinomycetota</taxon>
        <taxon>Actinomycetes</taxon>
        <taxon>Streptosporangiales</taxon>
        <taxon>Streptosporangiaceae</taxon>
        <taxon>Nonomuraea</taxon>
    </lineage>
</organism>
<dbReference type="RefSeq" id="WP_346128985.1">
    <property type="nucleotide sequence ID" value="NZ_BAAAXC010000015.1"/>
</dbReference>
<gene>
    <name evidence="1" type="ORF">ACFFRN_20600</name>
</gene>
<accession>A0ABV5Q0L5</accession>
<evidence type="ECO:0000313" key="2">
    <source>
        <dbReference type="Proteomes" id="UP001589646"/>
    </source>
</evidence>
<evidence type="ECO:0000313" key="1">
    <source>
        <dbReference type="EMBL" id="MFB9529024.1"/>
    </source>
</evidence>
<dbReference type="Proteomes" id="UP001589646">
    <property type="component" value="Unassembled WGS sequence"/>
</dbReference>
<protein>
    <submittedName>
        <fullName evidence="1">Uncharacterized protein</fullName>
    </submittedName>
</protein>
<proteinExistence type="predicted"/>